<feature type="coiled-coil region" evidence="10">
    <location>
        <begin position="357"/>
        <end position="427"/>
    </location>
</feature>
<dbReference type="Pfam" id="PF13181">
    <property type="entry name" value="TPR_8"/>
    <property type="match status" value="1"/>
</dbReference>
<evidence type="ECO:0000256" key="4">
    <source>
        <dbReference type="ARBA" id="ARBA00022679"/>
    </source>
</evidence>
<dbReference type="PANTHER" id="PTHR24421:SF10">
    <property type="entry name" value="NITRATE_NITRITE SENSOR PROTEIN NARQ"/>
    <property type="match status" value="1"/>
</dbReference>
<dbReference type="RefSeq" id="WP_226789088.1">
    <property type="nucleotide sequence ID" value="NZ_VRMK01000026.1"/>
</dbReference>
<evidence type="ECO:0000256" key="9">
    <source>
        <dbReference type="PROSITE-ProRule" id="PRU00339"/>
    </source>
</evidence>
<dbReference type="GO" id="GO:0016020">
    <property type="term" value="C:membrane"/>
    <property type="evidence" value="ECO:0007669"/>
    <property type="project" value="InterPro"/>
</dbReference>
<keyword evidence="10" id="KW-0175">Coiled coil</keyword>
<dbReference type="InterPro" id="IPR011990">
    <property type="entry name" value="TPR-like_helical_dom_sf"/>
</dbReference>
<evidence type="ECO:0000256" key="6">
    <source>
        <dbReference type="ARBA" id="ARBA00022777"/>
    </source>
</evidence>
<gene>
    <name evidence="13" type="ORF">BTO18_10760</name>
</gene>
<dbReference type="GO" id="GO:0046983">
    <property type="term" value="F:protein dimerization activity"/>
    <property type="evidence" value="ECO:0007669"/>
    <property type="project" value="InterPro"/>
</dbReference>
<accession>A0A2S7WPW4</accession>
<dbReference type="GO" id="GO:0000155">
    <property type="term" value="F:phosphorelay sensor kinase activity"/>
    <property type="evidence" value="ECO:0007669"/>
    <property type="project" value="InterPro"/>
</dbReference>
<dbReference type="InterPro" id="IPR019734">
    <property type="entry name" value="TPR_rpt"/>
</dbReference>
<dbReference type="Pfam" id="PF13424">
    <property type="entry name" value="TPR_12"/>
    <property type="match status" value="1"/>
</dbReference>
<keyword evidence="6" id="KW-0418">Kinase</keyword>
<dbReference type="SUPFAM" id="SSF48452">
    <property type="entry name" value="TPR-like"/>
    <property type="match status" value="2"/>
</dbReference>
<organism evidence="13 14">
    <name type="scientific">Polaribacter porphyrae</name>
    <dbReference type="NCBI Taxonomy" id="1137780"/>
    <lineage>
        <taxon>Bacteria</taxon>
        <taxon>Pseudomonadati</taxon>
        <taxon>Bacteroidota</taxon>
        <taxon>Flavobacteriia</taxon>
        <taxon>Flavobacteriales</taxon>
        <taxon>Flavobacteriaceae</taxon>
    </lineage>
</organism>
<keyword evidence="11" id="KW-0472">Membrane</keyword>
<evidence type="ECO:0000256" key="1">
    <source>
        <dbReference type="ARBA" id="ARBA00000085"/>
    </source>
</evidence>
<evidence type="ECO:0000313" key="14">
    <source>
        <dbReference type="Proteomes" id="UP000238882"/>
    </source>
</evidence>
<evidence type="ECO:0000256" key="10">
    <source>
        <dbReference type="SAM" id="Coils"/>
    </source>
</evidence>
<dbReference type="EMBL" id="MSCN01000001">
    <property type="protein sequence ID" value="PQJ79623.1"/>
    <property type="molecule type" value="Genomic_DNA"/>
</dbReference>
<dbReference type="SUPFAM" id="SSF55874">
    <property type="entry name" value="ATPase domain of HSP90 chaperone/DNA topoisomerase II/histidine kinase"/>
    <property type="match status" value="1"/>
</dbReference>
<evidence type="ECO:0000256" key="2">
    <source>
        <dbReference type="ARBA" id="ARBA00012438"/>
    </source>
</evidence>
<evidence type="ECO:0000256" key="11">
    <source>
        <dbReference type="SAM" id="Phobius"/>
    </source>
</evidence>
<feature type="transmembrane region" description="Helical" evidence="11">
    <location>
        <begin position="435"/>
        <end position="455"/>
    </location>
</feature>
<keyword evidence="8" id="KW-0902">Two-component regulatory system</keyword>
<dbReference type="InterPro" id="IPR003594">
    <property type="entry name" value="HATPase_dom"/>
</dbReference>
<dbReference type="InterPro" id="IPR036890">
    <property type="entry name" value="HATPase_C_sf"/>
</dbReference>
<keyword evidence="14" id="KW-1185">Reference proteome</keyword>
<dbReference type="AlphaFoldDB" id="A0A2S7WPW4"/>
<dbReference type="Pfam" id="PF07730">
    <property type="entry name" value="HisKA_3"/>
    <property type="match status" value="1"/>
</dbReference>
<sequence>MTSSLASLSQNKKIDSLKTILKQEISTEEKAETYILLIDQFFSLQKDSAEIYLNKTIKLTENIESLKRTNILALLKYAQFYIIKGDYTKSQEYYTKVNQKLRDFKNYDLETKYFGDFGVLNFYQGDFKGALTNFDKALQLAESNKNEEDQLRFLNNKALAMSYLGKAEASLDIHKKAISLAEKLNDSTALGKSFNNIGLIYEDMKEYRKALEFYLKSLKIKENSSSQVDVANSLFNVAGMYKEIGEEEKDTSLYVNAENYYQKSLDVAKKINYGKIILFNKTGMAQLATVRKKPKKAIEIYKSVINEAQKTKDLQTLRVTYLNLGVNYIRTKKIASAEQNLLLAKPMIEKANNPSDLAKLYKNLSVLYQEKKQYKKAFEYLLKQKEFEDELSKNSLKDKISDFEVKYETTKKEKEIAQQKEELLTQKLAIKNRNLYAILLTAALLILGIIFFAVYKRNLFKKKQLQKEIDLKDALATIKTQNRLQEQRLRISRDLHDNIGSQLTFIISSIDNLKFISKDASEKLKDKLSNISSFTGDTIHQLRDTIWAMNKSEITVEDLHTRILSFVEKAKNAVPNTKFDIEYTIDKNENFTSLAGMNIFRVIQEAINNSIKYAEADTIKIELNKKEQLFIANVIDNGKGFSLNSTELGNGLSNMEKRMSEIEGSVKIISKETKGTTITLEVPLKNKANDV</sequence>
<dbReference type="SMART" id="SM00028">
    <property type="entry name" value="TPR"/>
    <property type="match status" value="6"/>
</dbReference>
<feature type="repeat" description="TPR" evidence="9">
    <location>
        <begin position="111"/>
        <end position="144"/>
    </location>
</feature>
<dbReference type="InterPro" id="IPR005467">
    <property type="entry name" value="His_kinase_dom"/>
</dbReference>
<feature type="domain" description="Histidine kinase" evidence="12">
    <location>
        <begin position="494"/>
        <end position="686"/>
    </location>
</feature>
<evidence type="ECO:0000259" key="12">
    <source>
        <dbReference type="PROSITE" id="PS50109"/>
    </source>
</evidence>
<dbReference type="Gene3D" id="3.30.565.10">
    <property type="entry name" value="Histidine kinase-like ATPase, C-terminal domain"/>
    <property type="match status" value="1"/>
</dbReference>
<dbReference type="EC" id="2.7.13.3" evidence="2"/>
<dbReference type="PANTHER" id="PTHR24421">
    <property type="entry name" value="NITRATE/NITRITE SENSOR PROTEIN NARX-RELATED"/>
    <property type="match status" value="1"/>
</dbReference>
<protein>
    <recommendedName>
        <fullName evidence="2">histidine kinase</fullName>
        <ecNumber evidence="2">2.7.13.3</ecNumber>
    </recommendedName>
</protein>
<comment type="caution">
    <text evidence="13">The sequence shown here is derived from an EMBL/GenBank/DDBJ whole genome shotgun (WGS) entry which is preliminary data.</text>
</comment>
<keyword evidence="9" id="KW-0802">TPR repeat</keyword>
<evidence type="ECO:0000256" key="8">
    <source>
        <dbReference type="ARBA" id="ARBA00023012"/>
    </source>
</evidence>
<evidence type="ECO:0000313" key="13">
    <source>
        <dbReference type="EMBL" id="PQJ79623.1"/>
    </source>
</evidence>
<keyword evidence="11" id="KW-1133">Transmembrane helix</keyword>
<evidence type="ECO:0000256" key="3">
    <source>
        <dbReference type="ARBA" id="ARBA00022553"/>
    </source>
</evidence>
<dbReference type="Gene3D" id="1.25.40.10">
    <property type="entry name" value="Tetratricopeptide repeat domain"/>
    <property type="match status" value="3"/>
</dbReference>
<keyword evidence="11" id="KW-0812">Transmembrane</keyword>
<dbReference type="GO" id="GO:0005524">
    <property type="term" value="F:ATP binding"/>
    <property type="evidence" value="ECO:0007669"/>
    <property type="project" value="UniProtKB-KW"/>
</dbReference>
<evidence type="ECO:0000256" key="5">
    <source>
        <dbReference type="ARBA" id="ARBA00022741"/>
    </source>
</evidence>
<name>A0A2S7WPW4_9FLAO</name>
<dbReference type="PROSITE" id="PS50005">
    <property type="entry name" value="TPR"/>
    <property type="match status" value="2"/>
</dbReference>
<reference evidence="13 14" key="1">
    <citation type="submission" date="2016-12" db="EMBL/GenBank/DDBJ databases">
        <title>Trade-off between light-utilization and light-protection in marine flavobacteria.</title>
        <authorList>
            <person name="Kumagai Y."/>
            <person name="Yoshizawa S."/>
            <person name="Kogure K."/>
            <person name="Iwasaki W."/>
        </authorList>
    </citation>
    <scope>NUCLEOTIDE SEQUENCE [LARGE SCALE GENOMIC DNA]</scope>
    <source>
        <strain evidence="13 14">NBRC 108759</strain>
    </source>
</reference>
<keyword evidence="7" id="KW-0067">ATP-binding</keyword>
<keyword evidence="3" id="KW-0597">Phosphoprotein</keyword>
<dbReference type="PROSITE" id="PS50109">
    <property type="entry name" value="HIS_KIN"/>
    <property type="match status" value="1"/>
</dbReference>
<dbReference type="InterPro" id="IPR050482">
    <property type="entry name" value="Sensor_HK_TwoCompSys"/>
</dbReference>
<keyword evidence="5" id="KW-0547">Nucleotide-binding</keyword>
<feature type="repeat" description="TPR" evidence="9">
    <location>
        <begin position="191"/>
        <end position="224"/>
    </location>
</feature>
<keyword evidence="4" id="KW-0808">Transferase</keyword>
<proteinExistence type="predicted"/>
<dbReference type="Proteomes" id="UP000238882">
    <property type="component" value="Unassembled WGS sequence"/>
</dbReference>
<dbReference type="SMART" id="SM00387">
    <property type="entry name" value="HATPase_c"/>
    <property type="match status" value="1"/>
</dbReference>
<dbReference type="Gene3D" id="1.20.5.1930">
    <property type="match status" value="1"/>
</dbReference>
<dbReference type="CDD" id="cd16917">
    <property type="entry name" value="HATPase_UhpB-NarQ-NarX-like"/>
    <property type="match status" value="1"/>
</dbReference>
<comment type="catalytic activity">
    <reaction evidence="1">
        <text>ATP + protein L-histidine = ADP + protein N-phospho-L-histidine.</text>
        <dbReference type="EC" id="2.7.13.3"/>
    </reaction>
</comment>
<evidence type="ECO:0000256" key="7">
    <source>
        <dbReference type="ARBA" id="ARBA00022840"/>
    </source>
</evidence>
<dbReference type="Pfam" id="PF02518">
    <property type="entry name" value="HATPase_c"/>
    <property type="match status" value="1"/>
</dbReference>
<dbReference type="InterPro" id="IPR011712">
    <property type="entry name" value="Sig_transdc_His_kin_sub3_dim/P"/>
</dbReference>